<evidence type="ECO:0000256" key="1">
    <source>
        <dbReference type="ARBA" id="ARBA00004651"/>
    </source>
</evidence>
<organism evidence="10 11">
    <name type="scientific">Anaerotruncus massiliensis</name>
    <name type="common">ex Liu et al. 2021</name>
    <dbReference type="NCBI Taxonomy" id="2321404"/>
    <lineage>
        <taxon>Bacteria</taxon>
        <taxon>Bacillati</taxon>
        <taxon>Bacillota</taxon>
        <taxon>Clostridia</taxon>
        <taxon>Eubacteriales</taxon>
        <taxon>Oscillospiraceae</taxon>
        <taxon>Anaerotruncus</taxon>
    </lineage>
</organism>
<feature type="domain" description="Mechanosensitive ion channel MscS" evidence="8">
    <location>
        <begin position="126"/>
        <end position="192"/>
    </location>
</feature>
<evidence type="ECO:0000313" key="10">
    <source>
        <dbReference type="EMBL" id="RLL10642.1"/>
    </source>
</evidence>
<evidence type="ECO:0000313" key="11">
    <source>
        <dbReference type="Proteomes" id="UP000276301"/>
    </source>
</evidence>
<keyword evidence="4 7" id="KW-0812">Transmembrane</keyword>
<dbReference type="SUPFAM" id="SSF50182">
    <property type="entry name" value="Sm-like ribonucleoproteins"/>
    <property type="match status" value="1"/>
</dbReference>
<feature type="transmembrane region" description="Helical" evidence="7">
    <location>
        <begin position="80"/>
        <end position="100"/>
    </location>
</feature>
<reference evidence="10 11" key="1">
    <citation type="submission" date="2018-10" db="EMBL/GenBank/DDBJ databases">
        <title>Anaerotruncus faecis sp. nov., isolated from human feces.</title>
        <authorList>
            <person name="Wang Y.-J."/>
        </authorList>
    </citation>
    <scope>NUCLEOTIDE SEQUENCE [LARGE SCALE GENOMIC DNA]</scope>
    <source>
        <strain evidence="10 11">22A2-44</strain>
    </source>
</reference>
<evidence type="ECO:0000256" key="3">
    <source>
        <dbReference type="ARBA" id="ARBA00022475"/>
    </source>
</evidence>
<feature type="transmembrane region" description="Helical" evidence="7">
    <location>
        <begin position="106"/>
        <end position="124"/>
    </location>
</feature>
<dbReference type="InterPro" id="IPR010920">
    <property type="entry name" value="LSM_dom_sf"/>
</dbReference>
<dbReference type="SUPFAM" id="SSF82689">
    <property type="entry name" value="Mechanosensitive channel protein MscS (YggB), C-terminal domain"/>
    <property type="match status" value="1"/>
</dbReference>
<dbReference type="InterPro" id="IPR006685">
    <property type="entry name" value="MscS_channel_2nd"/>
</dbReference>
<evidence type="ECO:0000256" key="2">
    <source>
        <dbReference type="ARBA" id="ARBA00008017"/>
    </source>
</evidence>
<accession>A0A498CLE5</accession>
<dbReference type="InterPro" id="IPR011066">
    <property type="entry name" value="MscS_channel_C_sf"/>
</dbReference>
<proteinExistence type="inferred from homology"/>
<dbReference type="Proteomes" id="UP000276301">
    <property type="component" value="Unassembled WGS sequence"/>
</dbReference>
<dbReference type="InterPro" id="IPR008910">
    <property type="entry name" value="MSC_TM_helix"/>
</dbReference>
<comment type="caution">
    <text evidence="10">The sequence shown here is derived from an EMBL/GenBank/DDBJ whole genome shotgun (WGS) entry which is preliminary data.</text>
</comment>
<dbReference type="InterPro" id="IPR045275">
    <property type="entry name" value="MscS_archaea/bacteria_type"/>
</dbReference>
<sequence length="297" mass="33034">METIDTSSAASEIQEVVNALTSMPSDTRWNYLWHKFLDFAPRLLTALIILAAGILLVRWICSFSRKMLKRSKLDPTLHNFIVSIICAVLYIVLGIIVVTVLAPSAAGSLIALFGVFGLAVSLAVKDSLANLAGGMSVLFTKPFALGDYVRINGNEGTIQEIRLNYTILKTFDNKVVHIPNGDVAKAEIVNFTYEPTRRLDLVFSIGYGDDFEKAKRIIRGALGDNPLAHRDPEPVVRMSEHGDSAIKIACRVWVDTPDYWTLNFDLLEEVKRRFDAEGISIPYNQMDVHLHRTGGQN</sequence>
<dbReference type="Gene3D" id="2.30.30.60">
    <property type="match status" value="1"/>
</dbReference>
<keyword evidence="5 7" id="KW-1133">Transmembrane helix</keyword>
<name>A0A498CLE5_9FIRM</name>
<dbReference type="Pfam" id="PF00924">
    <property type="entry name" value="MS_channel_2nd"/>
    <property type="match status" value="1"/>
</dbReference>
<dbReference type="Gene3D" id="1.10.287.1260">
    <property type="match status" value="1"/>
</dbReference>
<dbReference type="InterPro" id="IPR023408">
    <property type="entry name" value="MscS_beta-dom_sf"/>
</dbReference>
<dbReference type="InterPro" id="IPR049278">
    <property type="entry name" value="MS_channel_C"/>
</dbReference>
<keyword evidence="11" id="KW-1185">Reference proteome</keyword>
<evidence type="ECO:0000259" key="8">
    <source>
        <dbReference type="Pfam" id="PF00924"/>
    </source>
</evidence>
<dbReference type="InterPro" id="IPR011014">
    <property type="entry name" value="MscS_channel_TM-2"/>
</dbReference>
<feature type="transmembrane region" description="Helical" evidence="7">
    <location>
        <begin position="39"/>
        <end position="60"/>
    </location>
</feature>
<protein>
    <submittedName>
        <fullName evidence="10">Mechanosensitive ion channel family protein</fullName>
    </submittedName>
</protein>
<evidence type="ECO:0000256" key="4">
    <source>
        <dbReference type="ARBA" id="ARBA00022692"/>
    </source>
</evidence>
<dbReference type="AlphaFoldDB" id="A0A498CLE5"/>
<evidence type="ECO:0000256" key="7">
    <source>
        <dbReference type="SAM" id="Phobius"/>
    </source>
</evidence>
<dbReference type="Gene3D" id="3.30.70.100">
    <property type="match status" value="1"/>
</dbReference>
<gene>
    <name evidence="10" type="ORF">D4A47_08340</name>
</gene>
<dbReference type="Pfam" id="PF05552">
    <property type="entry name" value="MS_channel_1st_1"/>
    <property type="match status" value="1"/>
</dbReference>
<keyword evidence="3" id="KW-1003">Cell membrane</keyword>
<dbReference type="SUPFAM" id="SSF82861">
    <property type="entry name" value="Mechanosensitive channel protein MscS (YggB), transmembrane region"/>
    <property type="match status" value="1"/>
</dbReference>
<feature type="domain" description="Mechanosensitive ion channel MscS C-terminal" evidence="9">
    <location>
        <begin position="200"/>
        <end position="281"/>
    </location>
</feature>
<dbReference type="EMBL" id="RCHT01000013">
    <property type="protein sequence ID" value="RLL10642.1"/>
    <property type="molecule type" value="Genomic_DNA"/>
</dbReference>
<evidence type="ECO:0000259" key="9">
    <source>
        <dbReference type="Pfam" id="PF21082"/>
    </source>
</evidence>
<dbReference type="GO" id="GO:0005886">
    <property type="term" value="C:plasma membrane"/>
    <property type="evidence" value="ECO:0007669"/>
    <property type="project" value="UniProtKB-SubCell"/>
</dbReference>
<keyword evidence="6 7" id="KW-0472">Membrane</keyword>
<dbReference type="GO" id="GO:0008381">
    <property type="term" value="F:mechanosensitive monoatomic ion channel activity"/>
    <property type="evidence" value="ECO:0007669"/>
    <property type="project" value="InterPro"/>
</dbReference>
<dbReference type="Pfam" id="PF21082">
    <property type="entry name" value="MS_channel_3rd"/>
    <property type="match status" value="1"/>
</dbReference>
<dbReference type="RefSeq" id="WP_121586946.1">
    <property type="nucleotide sequence ID" value="NZ_DBFBJK010000350.1"/>
</dbReference>
<comment type="subcellular location">
    <subcellularLocation>
        <location evidence="1">Cell membrane</location>
        <topology evidence="1">Multi-pass membrane protein</topology>
    </subcellularLocation>
</comment>
<dbReference type="PANTHER" id="PTHR30221:SF1">
    <property type="entry name" value="SMALL-CONDUCTANCE MECHANOSENSITIVE CHANNEL"/>
    <property type="match status" value="1"/>
</dbReference>
<evidence type="ECO:0000256" key="6">
    <source>
        <dbReference type="ARBA" id="ARBA00023136"/>
    </source>
</evidence>
<comment type="similarity">
    <text evidence="2">Belongs to the MscS (TC 1.A.23) family.</text>
</comment>
<evidence type="ECO:0000256" key="5">
    <source>
        <dbReference type="ARBA" id="ARBA00022989"/>
    </source>
</evidence>
<dbReference type="PANTHER" id="PTHR30221">
    <property type="entry name" value="SMALL-CONDUCTANCE MECHANOSENSITIVE CHANNEL"/>
    <property type="match status" value="1"/>
</dbReference>